<evidence type="ECO:0000313" key="2">
    <source>
        <dbReference type="Proteomes" id="UP000189437"/>
    </source>
</evidence>
<keyword evidence="2" id="KW-1185">Reference proteome</keyword>
<dbReference type="AlphaFoldDB" id="A0A1V3I6Q8"/>
<comment type="caution">
    <text evidence="1">The sequence shown here is derived from an EMBL/GenBank/DDBJ whole genome shotgun (WGS) entry which is preliminary data.</text>
</comment>
<name>A0A1V3I6Q8_9PAST</name>
<dbReference type="Proteomes" id="UP000189437">
    <property type="component" value="Unassembled WGS sequence"/>
</dbReference>
<dbReference type="RefSeq" id="WP_077428297.1">
    <property type="nucleotide sequence ID" value="NZ_MLHH01000033.1"/>
</dbReference>
<dbReference type="EMBL" id="MLHH01000033">
    <property type="protein sequence ID" value="OOF35547.1"/>
    <property type="molecule type" value="Genomic_DNA"/>
</dbReference>
<dbReference type="OrthoDB" id="5684572at2"/>
<accession>A0A1V3I6Q8</accession>
<proteinExistence type="predicted"/>
<organism evidence="1 2">
    <name type="scientific">Rodentibacter heidelbergensis</name>
    <dbReference type="NCBI Taxonomy" id="1908258"/>
    <lineage>
        <taxon>Bacteria</taxon>
        <taxon>Pseudomonadati</taxon>
        <taxon>Pseudomonadota</taxon>
        <taxon>Gammaproteobacteria</taxon>
        <taxon>Pasteurellales</taxon>
        <taxon>Pasteurellaceae</taxon>
        <taxon>Rodentibacter</taxon>
    </lineage>
</organism>
<dbReference type="PROSITE" id="PS51257">
    <property type="entry name" value="PROKAR_LIPOPROTEIN"/>
    <property type="match status" value="1"/>
</dbReference>
<reference evidence="1 2" key="1">
    <citation type="submission" date="2016-10" db="EMBL/GenBank/DDBJ databases">
        <title>Rodentibacter gen. nov. and new species.</title>
        <authorList>
            <person name="Christensen H."/>
        </authorList>
    </citation>
    <scope>NUCLEOTIDE SEQUENCE [LARGE SCALE GENOMIC DNA]</scope>
    <source>
        <strain evidence="1 2">Ac69</strain>
    </source>
</reference>
<protein>
    <recommendedName>
        <fullName evidence="3">Lipoprotein</fullName>
    </recommendedName>
</protein>
<dbReference type="STRING" id="1908258.BKK48_09740"/>
<evidence type="ECO:0000313" key="1">
    <source>
        <dbReference type="EMBL" id="OOF35547.1"/>
    </source>
</evidence>
<sequence>MKKIMLATTLTMLLSGCQLIEQWQGKPQASSKIEETPEQIEQFKKLDAQFERVKKAGVEIEFNGEKYVKQTRSVKSEEPRFLSLAASVDRSNRKSITSETFYLKDLAYEPQLISKYLEGNKKVCDLQTLTEGNTTYYACDGKDFQRFIALVYKEKNILSFRSLKAYQQKPTASEEQNIVKGLQGYPLDSISLQ</sequence>
<gene>
    <name evidence="1" type="ORF">BKK48_09740</name>
</gene>
<evidence type="ECO:0008006" key="3">
    <source>
        <dbReference type="Google" id="ProtNLM"/>
    </source>
</evidence>